<comment type="cofactor">
    <cofactor evidence="1">
        <name>[4Fe-4S] cluster</name>
        <dbReference type="ChEBI" id="CHEBI:49883"/>
    </cofactor>
</comment>
<dbReference type="EC" id="2.8.4.5" evidence="3"/>
<dbReference type="SFLD" id="SFLDS00029">
    <property type="entry name" value="Radical_SAM"/>
    <property type="match status" value="1"/>
</dbReference>
<feature type="domain" description="Radical SAM core" evidence="17">
    <location>
        <begin position="171"/>
        <end position="406"/>
    </location>
</feature>
<dbReference type="AlphaFoldDB" id="A0A1I2GGA8"/>
<dbReference type="STRING" id="1003.SAMN04488541_101832"/>
<dbReference type="Proteomes" id="UP000199513">
    <property type="component" value="Unassembled WGS sequence"/>
</dbReference>
<evidence type="ECO:0000256" key="7">
    <source>
        <dbReference type="ARBA" id="ARBA00022691"/>
    </source>
</evidence>
<dbReference type="SFLD" id="SFLDG01061">
    <property type="entry name" value="methylthiotransferase"/>
    <property type="match status" value="1"/>
</dbReference>
<dbReference type="InterPro" id="IPR020612">
    <property type="entry name" value="Methylthiotransferase_CS"/>
</dbReference>
<feature type="domain" description="MTTase N-terminal" evidence="16">
    <location>
        <begin position="36"/>
        <end position="148"/>
    </location>
</feature>
<dbReference type="Pfam" id="PF04055">
    <property type="entry name" value="Radical_SAM"/>
    <property type="match status" value="1"/>
</dbReference>
<dbReference type="PROSITE" id="PS51918">
    <property type="entry name" value="RADICAL_SAM"/>
    <property type="match status" value="1"/>
</dbReference>
<evidence type="ECO:0000256" key="3">
    <source>
        <dbReference type="ARBA" id="ARBA00013273"/>
    </source>
</evidence>
<dbReference type="NCBIfam" id="TIGR01579">
    <property type="entry name" value="MiaB-like-C"/>
    <property type="match status" value="1"/>
</dbReference>
<dbReference type="EMBL" id="FONY01000018">
    <property type="protein sequence ID" value="SFF16089.1"/>
    <property type="molecule type" value="Genomic_DNA"/>
</dbReference>
<dbReference type="PANTHER" id="PTHR43020:SF2">
    <property type="entry name" value="MITOCHONDRIAL TRNA METHYLTHIOTRANSFERASE CDK5RAP1"/>
    <property type="match status" value="1"/>
</dbReference>
<dbReference type="InterPro" id="IPR038135">
    <property type="entry name" value="Methylthiotransferase_N_sf"/>
</dbReference>
<dbReference type="Gene3D" id="3.80.30.20">
    <property type="entry name" value="tm_1862 like domain"/>
    <property type="match status" value="1"/>
</dbReference>
<dbReference type="Gene3D" id="3.40.50.12160">
    <property type="entry name" value="Methylthiotransferase, N-terminal domain"/>
    <property type="match status" value="1"/>
</dbReference>
<keyword evidence="6 18" id="KW-0808">Transferase</keyword>
<evidence type="ECO:0000256" key="10">
    <source>
        <dbReference type="ARBA" id="ARBA00023004"/>
    </source>
</evidence>
<evidence type="ECO:0000256" key="8">
    <source>
        <dbReference type="ARBA" id="ARBA00022694"/>
    </source>
</evidence>
<evidence type="ECO:0000256" key="4">
    <source>
        <dbReference type="ARBA" id="ARBA00022485"/>
    </source>
</evidence>
<sequence>MQMILLCFRVKYLLEIIFFSKKNLTFAPQKLKREVKKVAFYTLGCKLNYSETSTIARQFEQKGYQKVDFTETPDIFIINTCSVTENADKKCKKIVKEARAISPNAYVAIIGCYAQLKPKEISEIEGVDAVLGAAEKFRLIELLDGFVRPPQAQVFASNIEQATNFHHSFSYGDRTRTFLKVQDGCNYNCSFCTIPLARGESRSDTLENILAKAKEVAQTGEVKEIVLTGVNTGDYGIINGKRVHRFIDLIRALDEVEGIERFRISSIEPNLLTDEIIAFVAQSKKFVPHFHIPLQSGNNKILRLMYRRYQKELYADRIRQIKTLMPHCCIGVDVIVGFPSETNEDFLETYNFLNELDISYLHVFTYSERANTDALKIKEIVPHKVRNERSKMLHILSDKKRRFFYEQNIGKIATVLFENDVENGRMHGFTQNYIRVSAKYDPLLINEIKTVLLTNIDTNGFMEVEEVVESNFPNRIISNSFTVA</sequence>
<dbReference type="FunFam" id="3.40.50.12160:FF:000004">
    <property type="entry name" value="Threonylcarbamoyladenosine tRNA methylthiotransferase MtaB"/>
    <property type="match status" value="1"/>
</dbReference>
<dbReference type="InterPro" id="IPR007197">
    <property type="entry name" value="rSAM"/>
</dbReference>
<name>A0A1I2GGA8_9BACT</name>
<comment type="similarity">
    <text evidence="14">Belongs to the methylthiotransferase family. MtaB subfamily.</text>
</comment>
<dbReference type="InterPro" id="IPR058240">
    <property type="entry name" value="rSAM_sf"/>
</dbReference>
<evidence type="ECO:0000256" key="15">
    <source>
        <dbReference type="ARBA" id="ARBA00069898"/>
    </source>
</evidence>
<accession>A0A1I2GGA8</accession>
<dbReference type="InterPro" id="IPR006638">
    <property type="entry name" value="Elp3/MiaA/NifB-like_rSAM"/>
</dbReference>
<dbReference type="NCBIfam" id="TIGR00089">
    <property type="entry name" value="MiaB/RimO family radical SAM methylthiotransferase"/>
    <property type="match status" value="1"/>
</dbReference>
<evidence type="ECO:0000256" key="11">
    <source>
        <dbReference type="ARBA" id="ARBA00023014"/>
    </source>
</evidence>
<dbReference type="GO" id="GO:0005829">
    <property type="term" value="C:cytosol"/>
    <property type="evidence" value="ECO:0007669"/>
    <property type="project" value="TreeGrafter"/>
</dbReference>
<dbReference type="SFLD" id="SFLDG01082">
    <property type="entry name" value="B12-binding_domain_containing"/>
    <property type="match status" value="1"/>
</dbReference>
<keyword evidence="8" id="KW-0819">tRNA processing</keyword>
<dbReference type="PROSITE" id="PS01278">
    <property type="entry name" value="MTTASE_RADICAL"/>
    <property type="match status" value="1"/>
</dbReference>
<dbReference type="SUPFAM" id="SSF102114">
    <property type="entry name" value="Radical SAM enzymes"/>
    <property type="match status" value="1"/>
</dbReference>
<dbReference type="Pfam" id="PF00919">
    <property type="entry name" value="UPF0004"/>
    <property type="match status" value="1"/>
</dbReference>
<evidence type="ECO:0000259" key="16">
    <source>
        <dbReference type="PROSITE" id="PS51449"/>
    </source>
</evidence>
<evidence type="ECO:0000256" key="9">
    <source>
        <dbReference type="ARBA" id="ARBA00022723"/>
    </source>
</evidence>
<evidence type="ECO:0000256" key="12">
    <source>
        <dbReference type="ARBA" id="ARBA00031213"/>
    </source>
</evidence>
<organism evidence="18 19">
    <name type="scientific">Thermoflexibacter ruber</name>
    <dbReference type="NCBI Taxonomy" id="1003"/>
    <lineage>
        <taxon>Bacteria</taxon>
        <taxon>Pseudomonadati</taxon>
        <taxon>Bacteroidota</taxon>
        <taxon>Cytophagia</taxon>
        <taxon>Cytophagales</taxon>
        <taxon>Thermoflexibacteraceae</taxon>
        <taxon>Thermoflexibacter</taxon>
    </lineage>
</organism>
<dbReference type="InterPro" id="IPR005839">
    <property type="entry name" value="Methylthiotransferase"/>
</dbReference>
<evidence type="ECO:0000256" key="14">
    <source>
        <dbReference type="ARBA" id="ARBA00061574"/>
    </source>
</evidence>
<dbReference type="PROSITE" id="PS51449">
    <property type="entry name" value="MTTASE_N"/>
    <property type="match status" value="1"/>
</dbReference>
<evidence type="ECO:0000313" key="19">
    <source>
        <dbReference type="Proteomes" id="UP000199513"/>
    </source>
</evidence>
<dbReference type="GO" id="GO:0051539">
    <property type="term" value="F:4 iron, 4 sulfur cluster binding"/>
    <property type="evidence" value="ECO:0007669"/>
    <property type="project" value="UniProtKB-KW"/>
</dbReference>
<dbReference type="SMART" id="SM00729">
    <property type="entry name" value="Elp3"/>
    <property type="match status" value="1"/>
</dbReference>
<dbReference type="InterPro" id="IPR023404">
    <property type="entry name" value="rSAM_horseshoe"/>
</dbReference>
<dbReference type="GO" id="GO:0035597">
    <property type="term" value="F:tRNA-2-methylthio-N(6)-dimethylallyladenosine(37) synthase activity"/>
    <property type="evidence" value="ECO:0007669"/>
    <property type="project" value="TreeGrafter"/>
</dbReference>
<protein>
    <recommendedName>
        <fullName evidence="15">Threonylcarbamoyladenosine tRNA methylthiotransferase MtaB</fullName>
        <ecNumber evidence="3">2.8.4.5</ecNumber>
    </recommendedName>
    <alternativeName>
        <fullName evidence="12">tRNA-t(6)A37 methylthiotransferase</fullName>
    </alternativeName>
</protein>
<comment type="function">
    <text evidence="2">Catalyzes the methylthiolation of N6-threonylcarbamoyladenosine (t(6)A), leading to the formation of 2-methylthio-N6-threonylcarbamoyladenosine (ms(2)t(6)A) at position 37 in tRNAs that read codons beginning with adenine.</text>
</comment>
<evidence type="ECO:0000259" key="17">
    <source>
        <dbReference type="PROSITE" id="PS51918"/>
    </source>
</evidence>
<dbReference type="CDD" id="cd01335">
    <property type="entry name" value="Radical_SAM"/>
    <property type="match status" value="1"/>
</dbReference>
<dbReference type="InterPro" id="IPR006467">
    <property type="entry name" value="MiaB-like_bact"/>
</dbReference>
<dbReference type="InterPro" id="IPR013848">
    <property type="entry name" value="Methylthiotransferase_N"/>
</dbReference>
<evidence type="ECO:0000256" key="6">
    <source>
        <dbReference type="ARBA" id="ARBA00022679"/>
    </source>
</evidence>
<dbReference type="GO" id="GO:0046872">
    <property type="term" value="F:metal ion binding"/>
    <property type="evidence" value="ECO:0007669"/>
    <property type="project" value="UniProtKB-KW"/>
</dbReference>
<keyword evidence="10" id="KW-0408">Iron</keyword>
<keyword evidence="9" id="KW-0479">Metal-binding</keyword>
<gene>
    <name evidence="18" type="ORF">SAMN04488541_101832</name>
</gene>
<proteinExistence type="inferred from homology"/>
<reference evidence="18 19" key="1">
    <citation type="submission" date="2016-10" db="EMBL/GenBank/DDBJ databases">
        <authorList>
            <person name="de Groot N.N."/>
        </authorList>
    </citation>
    <scope>NUCLEOTIDE SEQUENCE [LARGE SCALE GENOMIC DNA]</scope>
    <source>
        <strain>GEY</strain>
        <strain evidence="19">DSM 9560</strain>
    </source>
</reference>
<evidence type="ECO:0000256" key="5">
    <source>
        <dbReference type="ARBA" id="ARBA00022490"/>
    </source>
</evidence>
<keyword evidence="19" id="KW-1185">Reference proteome</keyword>
<evidence type="ECO:0000313" key="18">
    <source>
        <dbReference type="EMBL" id="SFF16089.1"/>
    </source>
</evidence>
<dbReference type="PANTHER" id="PTHR43020">
    <property type="entry name" value="CDK5 REGULATORY SUBUNIT-ASSOCIATED PROTEIN 1"/>
    <property type="match status" value="1"/>
</dbReference>
<dbReference type="FunFam" id="3.80.30.20:FF:000001">
    <property type="entry name" value="tRNA-2-methylthio-N(6)-dimethylallyladenosine synthase 2"/>
    <property type="match status" value="1"/>
</dbReference>
<keyword evidence="4" id="KW-0004">4Fe-4S</keyword>
<comment type="catalytic activity">
    <reaction evidence="13">
        <text>N(6)-L-threonylcarbamoyladenosine(37) in tRNA + (sulfur carrier)-SH + AH2 + 2 S-adenosyl-L-methionine = 2-methylsulfanyl-N(6)-L-threonylcarbamoyladenosine(37) in tRNA + (sulfur carrier)-H + 5'-deoxyadenosine + L-methionine + A + S-adenosyl-L-homocysteine + 2 H(+)</text>
        <dbReference type="Rhea" id="RHEA:37075"/>
        <dbReference type="Rhea" id="RHEA-COMP:10163"/>
        <dbReference type="Rhea" id="RHEA-COMP:11092"/>
        <dbReference type="Rhea" id="RHEA-COMP:14737"/>
        <dbReference type="Rhea" id="RHEA-COMP:14739"/>
        <dbReference type="ChEBI" id="CHEBI:13193"/>
        <dbReference type="ChEBI" id="CHEBI:15378"/>
        <dbReference type="ChEBI" id="CHEBI:17319"/>
        <dbReference type="ChEBI" id="CHEBI:17499"/>
        <dbReference type="ChEBI" id="CHEBI:29917"/>
        <dbReference type="ChEBI" id="CHEBI:57844"/>
        <dbReference type="ChEBI" id="CHEBI:57856"/>
        <dbReference type="ChEBI" id="CHEBI:59789"/>
        <dbReference type="ChEBI" id="CHEBI:64428"/>
        <dbReference type="ChEBI" id="CHEBI:74418"/>
        <dbReference type="ChEBI" id="CHEBI:74420"/>
        <dbReference type="EC" id="2.8.4.5"/>
    </reaction>
</comment>
<dbReference type="GO" id="GO:0035598">
    <property type="term" value="F:tRNA (N(6)-L-threonylcarbamoyladenosine(37)-C(2))-methylthiotransferase activity"/>
    <property type="evidence" value="ECO:0007669"/>
    <property type="project" value="UniProtKB-EC"/>
</dbReference>
<evidence type="ECO:0000256" key="2">
    <source>
        <dbReference type="ARBA" id="ARBA00002399"/>
    </source>
</evidence>
<evidence type="ECO:0000256" key="1">
    <source>
        <dbReference type="ARBA" id="ARBA00001966"/>
    </source>
</evidence>
<evidence type="ECO:0000256" key="13">
    <source>
        <dbReference type="ARBA" id="ARBA00051661"/>
    </source>
</evidence>
<keyword evidence="11" id="KW-0411">Iron-sulfur</keyword>
<keyword evidence="5" id="KW-0963">Cytoplasm</keyword>
<keyword evidence="7" id="KW-0949">S-adenosyl-L-methionine</keyword>